<dbReference type="AlphaFoldDB" id="A0A150PDZ6"/>
<dbReference type="Proteomes" id="UP000075420">
    <property type="component" value="Unassembled WGS sequence"/>
</dbReference>
<feature type="region of interest" description="Disordered" evidence="1">
    <location>
        <begin position="15"/>
        <end position="71"/>
    </location>
</feature>
<feature type="compositionally biased region" description="Basic and acidic residues" evidence="1">
    <location>
        <begin position="48"/>
        <end position="62"/>
    </location>
</feature>
<sequence length="121" mass="12960">MNGHRLCASCGAVQETNKHGAGNSPGGEQGAVSASQGEQENRGPQTIREGRKEKGSEERARPPEAAAPEPPVEVQAFCAGLPPVLLDPEVAAVVADVEQFGREVAPRVRELWTRVRALWNR</sequence>
<evidence type="ECO:0000313" key="3">
    <source>
        <dbReference type="Proteomes" id="UP000075420"/>
    </source>
</evidence>
<reference evidence="2 3" key="1">
    <citation type="submission" date="2014-02" db="EMBL/GenBank/DDBJ databases">
        <title>The small core and large imbalanced accessory genome model reveals a collaborative survival strategy of Sorangium cellulosum strains in nature.</title>
        <authorList>
            <person name="Han K."/>
            <person name="Peng R."/>
            <person name="Blom J."/>
            <person name="Li Y.-Z."/>
        </authorList>
    </citation>
    <scope>NUCLEOTIDE SEQUENCE [LARGE SCALE GENOMIC DNA]</scope>
    <source>
        <strain evidence="2 3">So0157-25</strain>
    </source>
</reference>
<protein>
    <submittedName>
        <fullName evidence="2">Uncharacterized protein</fullName>
    </submittedName>
</protein>
<name>A0A150PDZ6_SORCE</name>
<organism evidence="2 3">
    <name type="scientific">Sorangium cellulosum</name>
    <name type="common">Polyangium cellulosum</name>
    <dbReference type="NCBI Taxonomy" id="56"/>
    <lineage>
        <taxon>Bacteria</taxon>
        <taxon>Pseudomonadati</taxon>
        <taxon>Myxococcota</taxon>
        <taxon>Polyangia</taxon>
        <taxon>Polyangiales</taxon>
        <taxon>Polyangiaceae</taxon>
        <taxon>Sorangium</taxon>
    </lineage>
</organism>
<feature type="compositionally biased region" description="Polar residues" evidence="1">
    <location>
        <begin position="32"/>
        <end position="44"/>
    </location>
</feature>
<evidence type="ECO:0000256" key="1">
    <source>
        <dbReference type="SAM" id="MobiDB-lite"/>
    </source>
</evidence>
<proteinExistence type="predicted"/>
<evidence type="ECO:0000313" key="2">
    <source>
        <dbReference type="EMBL" id="KYF53870.1"/>
    </source>
</evidence>
<gene>
    <name evidence="2" type="ORF">BE08_43640</name>
</gene>
<dbReference type="EMBL" id="JELY01002012">
    <property type="protein sequence ID" value="KYF53870.1"/>
    <property type="molecule type" value="Genomic_DNA"/>
</dbReference>
<comment type="caution">
    <text evidence="2">The sequence shown here is derived from an EMBL/GenBank/DDBJ whole genome shotgun (WGS) entry which is preliminary data.</text>
</comment>
<accession>A0A150PDZ6</accession>